<dbReference type="EMBL" id="JAAIWM010000010">
    <property type="protein sequence ID" value="NEY73847.1"/>
    <property type="molecule type" value="Genomic_DNA"/>
</dbReference>
<dbReference type="Gene3D" id="1.25.40.10">
    <property type="entry name" value="Tetratricopeptide repeat domain"/>
    <property type="match status" value="1"/>
</dbReference>
<feature type="repeat" description="TPR" evidence="1">
    <location>
        <begin position="395"/>
        <end position="428"/>
    </location>
</feature>
<keyword evidence="3" id="KW-1185">Reference proteome</keyword>
<dbReference type="InterPro" id="IPR019734">
    <property type="entry name" value="TPR_rpt"/>
</dbReference>
<name>A0A6M0QC47_9BACI</name>
<keyword evidence="1" id="KW-0802">TPR repeat</keyword>
<sequence>MTKEQEHQQLCLKNGQKLKIYGLYLFQGFEVMEAYTIEDDECYYLFFYKDQFLTGKNTPKMKRKSILRDVITKGIFLPSPHPVIQSLLTINSIQTFPTIKQTWMLIKQKYEQVESAHILTLFDSYVKKETIISSLKEICLQFRRDGKFLKAFRMLHLILNKYPNNQWAQSLITHIDYQKYSLQYHSEIETLLHSDPLYAENQLYLQLSSLYDVNLLQTKLHTESRYLENLVLYCHLLTFDSENFDDHLSHLMITTKHLEIDTLSLLYSIHRQTKVNQEQIQSLILSQLLEQNQIEEALLFLTETNEPFTPRQIDQLIMIVNQLKSTFILSFDQFKSQHLIHGNVHQLESLLQSLLPRLFQYHDISYIYKWFQPLFDRPLLVINHIQTMYKIREDPEQQHVMGELYYKVHQLPQALECFLWDLELNPTNPHSIKWLTKLYHELGMVEEAKSYRYLYKQVQKSS</sequence>
<organism evidence="2 3">
    <name type="scientific">Bacillus mesophilus</name>
    <dbReference type="NCBI Taxonomy" id="1808955"/>
    <lineage>
        <taxon>Bacteria</taxon>
        <taxon>Bacillati</taxon>
        <taxon>Bacillota</taxon>
        <taxon>Bacilli</taxon>
        <taxon>Bacillales</taxon>
        <taxon>Bacillaceae</taxon>
        <taxon>Bacillus</taxon>
    </lineage>
</organism>
<comment type="caution">
    <text evidence="2">The sequence shown here is derived from an EMBL/GenBank/DDBJ whole genome shotgun (WGS) entry which is preliminary data.</text>
</comment>
<dbReference type="AlphaFoldDB" id="A0A6M0QC47"/>
<dbReference type="Proteomes" id="UP000481043">
    <property type="component" value="Unassembled WGS sequence"/>
</dbReference>
<proteinExistence type="predicted"/>
<reference evidence="2 3" key="1">
    <citation type="submission" date="2020-02" db="EMBL/GenBank/DDBJ databases">
        <title>Bacillus aquiflavi sp. nov., isolated from yellow water of strong flavor Chinese baijiu in Yibin region of China.</title>
        <authorList>
            <person name="Xie J."/>
        </authorList>
    </citation>
    <scope>NUCLEOTIDE SEQUENCE [LARGE SCALE GENOMIC DNA]</scope>
    <source>
        <strain evidence="2 3">SA4</strain>
    </source>
</reference>
<dbReference type="InterPro" id="IPR011990">
    <property type="entry name" value="TPR-like_helical_dom_sf"/>
</dbReference>
<dbReference type="PROSITE" id="PS50005">
    <property type="entry name" value="TPR"/>
    <property type="match status" value="1"/>
</dbReference>
<evidence type="ECO:0000313" key="3">
    <source>
        <dbReference type="Proteomes" id="UP000481043"/>
    </source>
</evidence>
<accession>A0A6M0QC47</accession>
<dbReference type="SUPFAM" id="SSF48452">
    <property type="entry name" value="TPR-like"/>
    <property type="match status" value="1"/>
</dbReference>
<gene>
    <name evidence="2" type="ORF">G4D63_19235</name>
</gene>
<dbReference type="RefSeq" id="WP_163181715.1">
    <property type="nucleotide sequence ID" value="NZ_JAAIWM010000010.1"/>
</dbReference>
<evidence type="ECO:0000313" key="2">
    <source>
        <dbReference type="EMBL" id="NEY73847.1"/>
    </source>
</evidence>
<protein>
    <recommendedName>
        <fullName evidence="4">Tetratricopeptide repeat protein</fullName>
    </recommendedName>
</protein>
<evidence type="ECO:0008006" key="4">
    <source>
        <dbReference type="Google" id="ProtNLM"/>
    </source>
</evidence>
<evidence type="ECO:0000256" key="1">
    <source>
        <dbReference type="PROSITE-ProRule" id="PRU00339"/>
    </source>
</evidence>